<dbReference type="SUPFAM" id="SSF56645">
    <property type="entry name" value="Acyl-CoA dehydrogenase NM domain-like"/>
    <property type="match status" value="1"/>
</dbReference>
<protein>
    <submittedName>
        <fullName evidence="3">Acyl-CoA dehydrogenase</fullName>
    </submittedName>
</protein>
<evidence type="ECO:0000313" key="4">
    <source>
        <dbReference type="Proteomes" id="UP000605086"/>
    </source>
</evidence>
<accession>A0ABX2KBT4</accession>
<reference evidence="3 4" key="1">
    <citation type="submission" date="2019-10" db="EMBL/GenBank/DDBJ databases">
        <title>Genome sequence of Azospirillum melinis.</title>
        <authorList>
            <person name="Ambrosini A."/>
            <person name="Sant'Anna F.H."/>
            <person name="Cassan F.D."/>
            <person name="Souza E.M."/>
            <person name="Passaglia L.M.P."/>
        </authorList>
    </citation>
    <scope>NUCLEOTIDE SEQUENCE [LARGE SCALE GENOMIC DNA]</scope>
    <source>
        <strain evidence="3 4">TMCY0552</strain>
    </source>
</reference>
<sequence>MTVIDRTGSRHGEPGIGEAAIDQAEVPGPGSPALRRLVEAIAAGAEARDRGEARAGEAIDLLRAARLGAFRLPRQDGGGGASLIELFELVLDLAEADSNIPHILRNHFAFVEKALRTADNPKYARWLDHVRDGRIIGLGVSELGIQNIGLNDGDTRLEPSGTGYVLNGRKYYSTGNFYSDFILVNARTPDGRTASAFVPTRGDGVTVDDDWDGIGQRLTASGTTVLSRVPVSRDDVLFGADEDVRLPFRATFAQLYLTAIVAGILRAVVADAAALVAGRERNYYHAVTARPADDPLLQQVVGRLSSAAYVAEAAVLRAVDALDAAFRSAVAGPPDQALFVEAALRTAKSKVMVDELALDAATRLFEVGGASAIRASKRLDRHWRNIRTLSSHNPNAYKARAVGDHVVNGTPLPTAAFF</sequence>
<comment type="caution">
    <text evidence="3">The sequence shown here is derived from an EMBL/GenBank/DDBJ whole genome shotgun (WGS) entry which is preliminary data.</text>
</comment>
<dbReference type="Gene3D" id="1.10.540.10">
    <property type="entry name" value="Acyl-CoA dehydrogenase/oxidase, N-terminal domain"/>
    <property type="match status" value="1"/>
</dbReference>
<dbReference type="InterPro" id="IPR046373">
    <property type="entry name" value="Acyl-CoA_Oxase/DH_mid-dom_sf"/>
</dbReference>
<dbReference type="InterPro" id="IPR009100">
    <property type="entry name" value="AcylCoA_DH/oxidase_NM_dom_sf"/>
</dbReference>
<keyword evidence="4" id="KW-1185">Reference proteome</keyword>
<dbReference type="Gene3D" id="1.20.140.10">
    <property type="entry name" value="Butyryl-CoA Dehydrogenase, subunit A, domain 3"/>
    <property type="match status" value="1"/>
</dbReference>
<evidence type="ECO:0000313" key="3">
    <source>
        <dbReference type="EMBL" id="NUA99182.1"/>
    </source>
</evidence>
<dbReference type="SUPFAM" id="SSF47203">
    <property type="entry name" value="Acyl-CoA dehydrogenase C-terminal domain-like"/>
    <property type="match status" value="1"/>
</dbReference>
<dbReference type="InterPro" id="IPR036250">
    <property type="entry name" value="AcylCo_DH-like_C"/>
</dbReference>
<dbReference type="InterPro" id="IPR037069">
    <property type="entry name" value="AcylCoA_DH/ox_N_sf"/>
</dbReference>
<feature type="domain" description="Acyl-CoA dehydrogenase C-terminal" evidence="2">
    <location>
        <begin position="257"/>
        <end position="393"/>
    </location>
</feature>
<evidence type="ECO:0000259" key="2">
    <source>
        <dbReference type="Pfam" id="PF08028"/>
    </source>
</evidence>
<gene>
    <name evidence="3" type="ORF">GBZ48_07770</name>
</gene>
<dbReference type="Pfam" id="PF08028">
    <property type="entry name" value="Acyl-CoA_dh_2"/>
    <property type="match status" value="1"/>
</dbReference>
<name>A0ABX2KBT4_9PROT</name>
<dbReference type="PANTHER" id="PTHR43884">
    <property type="entry name" value="ACYL-COA DEHYDROGENASE"/>
    <property type="match status" value="1"/>
</dbReference>
<proteinExistence type="predicted"/>
<organism evidence="3 4">
    <name type="scientific">Azospirillum melinis</name>
    <dbReference type="NCBI Taxonomy" id="328839"/>
    <lineage>
        <taxon>Bacteria</taxon>
        <taxon>Pseudomonadati</taxon>
        <taxon>Pseudomonadota</taxon>
        <taxon>Alphaproteobacteria</taxon>
        <taxon>Rhodospirillales</taxon>
        <taxon>Azospirillaceae</taxon>
        <taxon>Azospirillum</taxon>
    </lineage>
</organism>
<dbReference type="RefSeq" id="WP_174470500.1">
    <property type="nucleotide sequence ID" value="NZ_JAGINN010000004.1"/>
</dbReference>
<dbReference type="InterPro" id="IPR013107">
    <property type="entry name" value="Acyl-CoA_DH_C"/>
</dbReference>
<dbReference type="Gene3D" id="2.40.110.10">
    <property type="entry name" value="Butyryl-CoA Dehydrogenase, subunit A, domain 2"/>
    <property type="match status" value="1"/>
</dbReference>
<dbReference type="PIRSF" id="PIRSF016578">
    <property type="entry name" value="HsaA"/>
    <property type="match status" value="1"/>
</dbReference>
<keyword evidence="1" id="KW-0560">Oxidoreductase</keyword>
<dbReference type="Proteomes" id="UP000605086">
    <property type="component" value="Unassembled WGS sequence"/>
</dbReference>
<dbReference type="PANTHER" id="PTHR43884:SF12">
    <property type="entry name" value="ISOVALERYL-COA DEHYDROGENASE, MITOCHONDRIAL-RELATED"/>
    <property type="match status" value="1"/>
</dbReference>
<dbReference type="EMBL" id="WHOS01000007">
    <property type="protein sequence ID" value="NUA99182.1"/>
    <property type="molecule type" value="Genomic_DNA"/>
</dbReference>
<evidence type="ECO:0000256" key="1">
    <source>
        <dbReference type="ARBA" id="ARBA00023002"/>
    </source>
</evidence>